<dbReference type="AlphaFoldDB" id="E3LKS9"/>
<dbReference type="STRING" id="31234.E3LKS9"/>
<feature type="domain" description="MCM AAA-lid" evidence="1">
    <location>
        <begin position="28"/>
        <end position="75"/>
    </location>
</feature>
<accession>E3LKS9</accession>
<dbReference type="Gene3D" id="3.40.50.300">
    <property type="entry name" value="P-loop containing nucleotide triphosphate hydrolases"/>
    <property type="match status" value="1"/>
</dbReference>
<gene>
    <name evidence="2" type="ORF">CRE_18663</name>
</gene>
<dbReference type="eggNOG" id="KOG0482">
    <property type="taxonomic scope" value="Eukaryota"/>
</dbReference>
<evidence type="ECO:0000313" key="2">
    <source>
        <dbReference type="EMBL" id="EFP00367.1"/>
    </source>
</evidence>
<dbReference type="OrthoDB" id="3207464at2759"/>
<dbReference type="Pfam" id="PF17855">
    <property type="entry name" value="MCM_lid"/>
    <property type="match status" value="1"/>
</dbReference>
<dbReference type="Proteomes" id="UP000008281">
    <property type="component" value="Unassembled WGS sequence"/>
</dbReference>
<reference evidence="2" key="1">
    <citation type="submission" date="2007-07" db="EMBL/GenBank/DDBJ databases">
        <title>PCAP assembly of the Caenorhabditis remanei genome.</title>
        <authorList>
            <consortium name="The Caenorhabditis remanei Sequencing Consortium"/>
            <person name="Wilson R.K."/>
        </authorList>
    </citation>
    <scope>NUCLEOTIDE SEQUENCE [LARGE SCALE GENOMIC DNA]</scope>
    <source>
        <strain evidence="2">PB4641</strain>
    </source>
</reference>
<organism evidence="3">
    <name type="scientific">Caenorhabditis remanei</name>
    <name type="common">Caenorhabditis vulgaris</name>
    <dbReference type="NCBI Taxonomy" id="31234"/>
    <lineage>
        <taxon>Eukaryota</taxon>
        <taxon>Metazoa</taxon>
        <taxon>Ecdysozoa</taxon>
        <taxon>Nematoda</taxon>
        <taxon>Chromadorea</taxon>
        <taxon>Rhabditida</taxon>
        <taxon>Rhabditina</taxon>
        <taxon>Rhabditomorpha</taxon>
        <taxon>Rhabditoidea</taxon>
        <taxon>Rhabditidae</taxon>
        <taxon>Peloderinae</taxon>
        <taxon>Caenorhabditis</taxon>
    </lineage>
</organism>
<dbReference type="EMBL" id="DS268410">
    <property type="protein sequence ID" value="EFP00367.1"/>
    <property type="molecule type" value="Genomic_DNA"/>
</dbReference>
<dbReference type="InterPro" id="IPR027417">
    <property type="entry name" value="P-loop_NTPase"/>
</dbReference>
<evidence type="ECO:0000313" key="3">
    <source>
        <dbReference type="Proteomes" id="UP000008281"/>
    </source>
</evidence>
<dbReference type="InterPro" id="IPR041562">
    <property type="entry name" value="MCM_lid"/>
</dbReference>
<name>E3LKS9_CAERE</name>
<protein>
    <recommendedName>
        <fullName evidence="1">MCM AAA-lid domain-containing protein</fullName>
    </recommendedName>
</protein>
<dbReference type="HOGENOM" id="CLU_2640469_0_0_1"/>
<proteinExistence type="predicted"/>
<dbReference type="InParanoid" id="E3LKS9"/>
<evidence type="ECO:0000259" key="1">
    <source>
        <dbReference type="Pfam" id="PF17855"/>
    </source>
</evidence>
<sequence length="77" mass="9024">MTLAEHITCVHQHGCHPNREKKDLISLETLREYISLCKTYTPTVDPALRERIVEAYVEMRRDARYSSDPTFVSLRMT</sequence>
<keyword evidence="3" id="KW-1185">Reference proteome</keyword>